<proteinExistence type="predicted"/>
<dbReference type="Proteomes" id="UP000326979">
    <property type="component" value="Unassembled WGS sequence"/>
</dbReference>
<evidence type="ECO:0000256" key="1">
    <source>
        <dbReference type="SAM" id="MobiDB-lite"/>
    </source>
</evidence>
<feature type="region of interest" description="Disordered" evidence="1">
    <location>
        <begin position="1"/>
        <end position="20"/>
    </location>
</feature>
<accession>A0A5N8WGJ8</accession>
<comment type="caution">
    <text evidence="2">The sequence shown here is derived from an EMBL/GenBank/DDBJ whole genome shotgun (WGS) entry which is preliminary data.</text>
</comment>
<organism evidence="2 3">
    <name type="scientific">Streptomyces phyllanthi</name>
    <dbReference type="NCBI Taxonomy" id="1803180"/>
    <lineage>
        <taxon>Bacteria</taxon>
        <taxon>Bacillati</taxon>
        <taxon>Actinomycetota</taxon>
        <taxon>Actinomycetes</taxon>
        <taxon>Kitasatosporales</taxon>
        <taxon>Streptomycetaceae</taxon>
        <taxon>Streptomyces</taxon>
    </lineage>
</organism>
<evidence type="ECO:0000313" key="3">
    <source>
        <dbReference type="Proteomes" id="UP000326979"/>
    </source>
</evidence>
<gene>
    <name evidence="2" type="ORF">FNH04_38730</name>
</gene>
<reference evidence="2 3" key="1">
    <citation type="submission" date="2019-07" db="EMBL/GenBank/DDBJ databases">
        <title>New species of Amycolatopsis and Streptomyces.</title>
        <authorList>
            <person name="Duangmal K."/>
            <person name="Teo W.F.A."/>
            <person name="Lipun K."/>
        </authorList>
    </citation>
    <scope>NUCLEOTIDE SEQUENCE [LARGE SCALE GENOMIC DNA]</scope>
    <source>
        <strain evidence="2 3">TISTR 2346</strain>
    </source>
</reference>
<dbReference type="EMBL" id="VJZE01000482">
    <property type="protein sequence ID" value="MPY45628.1"/>
    <property type="molecule type" value="Genomic_DNA"/>
</dbReference>
<keyword evidence="3" id="KW-1185">Reference proteome</keyword>
<protein>
    <submittedName>
        <fullName evidence="2">Mycothiol synthase</fullName>
    </submittedName>
</protein>
<dbReference type="AlphaFoldDB" id="A0A5N8WGJ8"/>
<sequence length="52" mass="5366">MTSHDTAPTGGARSIESLDALTPAQTETVLALLAEAARTDGQQAVSEQGRLQ</sequence>
<name>A0A5N8WGJ8_9ACTN</name>
<evidence type="ECO:0000313" key="2">
    <source>
        <dbReference type="EMBL" id="MPY45628.1"/>
    </source>
</evidence>
<feature type="non-terminal residue" evidence="2">
    <location>
        <position position="52"/>
    </location>
</feature>